<organism evidence="2 3">
    <name type="scientific">Hypholoma sublateritium (strain FD-334 SS-4)</name>
    <dbReference type="NCBI Taxonomy" id="945553"/>
    <lineage>
        <taxon>Eukaryota</taxon>
        <taxon>Fungi</taxon>
        <taxon>Dikarya</taxon>
        <taxon>Basidiomycota</taxon>
        <taxon>Agaricomycotina</taxon>
        <taxon>Agaricomycetes</taxon>
        <taxon>Agaricomycetidae</taxon>
        <taxon>Agaricales</taxon>
        <taxon>Agaricineae</taxon>
        <taxon>Strophariaceae</taxon>
        <taxon>Hypholoma</taxon>
    </lineage>
</organism>
<feature type="compositionally biased region" description="Basic residues" evidence="1">
    <location>
        <begin position="40"/>
        <end position="49"/>
    </location>
</feature>
<dbReference type="AlphaFoldDB" id="A0A0D2LTM4"/>
<evidence type="ECO:0000256" key="1">
    <source>
        <dbReference type="SAM" id="MobiDB-lite"/>
    </source>
</evidence>
<accession>A0A0D2LTM4</accession>
<gene>
    <name evidence="2" type="ORF">HYPSUDRAFT_49405</name>
</gene>
<dbReference type="EMBL" id="KN817692">
    <property type="protein sequence ID" value="KJA14153.1"/>
    <property type="molecule type" value="Genomic_DNA"/>
</dbReference>
<evidence type="ECO:0000313" key="2">
    <source>
        <dbReference type="EMBL" id="KJA14153.1"/>
    </source>
</evidence>
<name>A0A0D2LTM4_HYPSF</name>
<sequence>MRLAIRGGPLPARLTSLHPRGAGCLETSIEIMKYASPRPLLHRRQRRRPPPAACTRADTPTHAHYPLPPAQTPVRSTVAPPVRVPKPTLVLPNVPPRTPCPHKPPNPTQHTAENTIKCDLHFFR</sequence>
<evidence type="ECO:0000313" key="3">
    <source>
        <dbReference type="Proteomes" id="UP000054270"/>
    </source>
</evidence>
<dbReference type="Proteomes" id="UP000054270">
    <property type="component" value="Unassembled WGS sequence"/>
</dbReference>
<feature type="region of interest" description="Disordered" evidence="1">
    <location>
        <begin position="36"/>
        <end position="113"/>
    </location>
</feature>
<keyword evidence="3" id="KW-1185">Reference proteome</keyword>
<proteinExistence type="predicted"/>
<protein>
    <submittedName>
        <fullName evidence="2">Uncharacterized protein</fullName>
    </submittedName>
</protein>
<feature type="compositionally biased region" description="Pro residues" evidence="1">
    <location>
        <begin position="93"/>
        <end position="107"/>
    </location>
</feature>
<reference evidence="3" key="1">
    <citation type="submission" date="2014-04" db="EMBL/GenBank/DDBJ databases">
        <title>Evolutionary Origins and Diversification of the Mycorrhizal Mutualists.</title>
        <authorList>
            <consortium name="DOE Joint Genome Institute"/>
            <consortium name="Mycorrhizal Genomics Consortium"/>
            <person name="Kohler A."/>
            <person name="Kuo A."/>
            <person name="Nagy L.G."/>
            <person name="Floudas D."/>
            <person name="Copeland A."/>
            <person name="Barry K.W."/>
            <person name="Cichocki N."/>
            <person name="Veneault-Fourrey C."/>
            <person name="LaButti K."/>
            <person name="Lindquist E.A."/>
            <person name="Lipzen A."/>
            <person name="Lundell T."/>
            <person name="Morin E."/>
            <person name="Murat C."/>
            <person name="Riley R."/>
            <person name="Ohm R."/>
            <person name="Sun H."/>
            <person name="Tunlid A."/>
            <person name="Henrissat B."/>
            <person name="Grigoriev I.V."/>
            <person name="Hibbett D.S."/>
            <person name="Martin F."/>
        </authorList>
    </citation>
    <scope>NUCLEOTIDE SEQUENCE [LARGE SCALE GENOMIC DNA]</scope>
    <source>
        <strain evidence="3">FD-334 SS-4</strain>
    </source>
</reference>